<dbReference type="FunFam" id="2.20.70.10:FF:000068">
    <property type="entry name" value="E3 ubiquitin-protein ligase"/>
    <property type="match status" value="1"/>
</dbReference>
<dbReference type="PANTHER" id="PTHR17616:SF8">
    <property type="entry name" value="TRANSCRIPTIONAL COACTIVATOR YORKIE"/>
    <property type="match status" value="1"/>
</dbReference>
<dbReference type="AlphaFoldDB" id="A0A443RU38"/>
<dbReference type="GO" id="GO:0003713">
    <property type="term" value="F:transcription coactivator activity"/>
    <property type="evidence" value="ECO:0007669"/>
    <property type="project" value="TreeGrafter"/>
</dbReference>
<keyword evidence="10" id="KW-0914">Notch signaling pathway</keyword>
<feature type="domain" description="WW" evidence="12">
    <location>
        <begin position="104"/>
        <end position="137"/>
    </location>
</feature>
<evidence type="ECO:0000256" key="11">
    <source>
        <dbReference type="ARBA" id="ARBA00023242"/>
    </source>
</evidence>
<keyword evidence="14" id="KW-1185">Reference proteome</keyword>
<dbReference type="GO" id="GO:0016874">
    <property type="term" value="F:ligase activity"/>
    <property type="evidence" value="ECO:0007669"/>
    <property type="project" value="UniProtKB-KW"/>
</dbReference>
<gene>
    <name evidence="13" type="ORF">B4U80_02803</name>
</gene>
<organism evidence="13 14">
    <name type="scientific">Leptotrombidium deliense</name>
    <dbReference type="NCBI Taxonomy" id="299467"/>
    <lineage>
        <taxon>Eukaryota</taxon>
        <taxon>Metazoa</taxon>
        <taxon>Ecdysozoa</taxon>
        <taxon>Arthropoda</taxon>
        <taxon>Chelicerata</taxon>
        <taxon>Arachnida</taxon>
        <taxon>Acari</taxon>
        <taxon>Acariformes</taxon>
        <taxon>Trombidiformes</taxon>
        <taxon>Prostigmata</taxon>
        <taxon>Anystina</taxon>
        <taxon>Parasitengona</taxon>
        <taxon>Trombiculoidea</taxon>
        <taxon>Trombiculidae</taxon>
        <taxon>Leptotrombidium</taxon>
    </lineage>
</organism>
<evidence type="ECO:0000256" key="10">
    <source>
        <dbReference type="ARBA" id="ARBA00022976"/>
    </source>
</evidence>
<dbReference type="VEuPathDB" id="VectorBase:LDEU013471"/>
<dbReference type="STRING" id="299467.A0A443RU38"/>
<feature type="domain" description="WW" evidence="12">
    <location>
        <begin position="37"/>
        <end position="70"/>
    </location>
</feature>
<dbReference type="GO" id="GO:0005737">
    <property type="term" value="C:cytoplasm"/>
    <property type="evidence" value="ECO:0007669"/>
    <property type="project" value="UniProtKB-SubCell"/>
</dbReference>
<dbReference type="InterPro" id="IPR001202">
    <property type="entry name" value="WW_dom"/>
</dbReference>
<evidence type="ECO:0000256" key="2">
    <source>
        <dbReference type="ARBA" id="ARBA00004123"/>
    </source>
</evidence>
<dbReference type="GO" id="GO:0031623">
    <property type="term" value="P:receptor internalization"/>
    <property type="evidence" value="ECO:0007669"/>
    <property type="project" value="UniProtKB-ARBA"/>
</dbReference>
<name>A0A443RU38_9ACAR</name>
<evidence type="ECO:0000256" key="7">
    <source>
        <dbReference type="ARBA" id="ARBA00022679"/>
    </source>
</evidence>
<dbReference type="PRINTS" id="PR00403">
    <property type="entry name" value="WWDOMAIN"/>
</dbReference>
<keyword evidence="9" id="KW-0833">Ubl conjugation pathway</keyword>
<proteinExistence type="predicted"/>
<dbReference type="GO" id="GO:0045879">
    <property type="term" value="P:negative regulation of smoothened signaling pathway"/>
    <property type="evidence" value="ECO:0007669"/>
    <property type="project" value="UniProtKB-ARBA"/>
</dbReference>
<evidence type="ECO:0000313" key="14">
    <source>
        <dbReference type="Proteomes" id="UP000288716"/>
    </source>
</evidence>
<keyword evidence="11" id="KW-0539">Nucleus</keyword>
<dbReference type="GO" id="GO:0045944">
    <property type="term" value="P:positive regulation of transcription by RNA polymerase II"/>
    <property type="evidence" value="ECO:0007669"/>
    <property type="project" value="TreeGrafter"/>
</dbReference>
<dbReference type="CDD" id="cd00201">
    <property type="entry name" value="WW"/>
    <property type="match status" value="3"/>
</dbReference>
<evidence type="ECO:0000256" key="3">
    <source>
        <dbReference type="ARBA" id="ARBA00004496"/>
    </source>
</evidence>
<accession>A0A443RU38</accession>
<dbReference type="FunFam" id="2.20.70.10:FF:000005">
    <property type="entry name" value="E3 ubiquitin-protein ligase"/>
    <property type="match status" value="1"/>
</dbReference>
<reference evidence="13 14" key="1">
    <citation type="journal article" date="2018" name="Gigascience">
        <title>Genomes of trombidid mites reveal novel predicted allergens and laterally-transferred genes associated with secondary metabolism.</title>
        <authorList>
            <person name="Dong X."/>
            <person name="Chaisiri K."/>
            <person name="Xia D."/>
            <person name="Armstrong S.D."/>
            <person name="Fang Y."/>
            <person name="Donnelly M.J."/>
            <person name="Kadowaki T."/>
            <person name="McGarry J.W."/>
            <person name="Darby A.C."/>
            <person name="Makepeace B.L."/>
        </authorList>
    </citation>
    <scope>NUCLEOTIDE SEQUENCE [LARGE SCALE GENOMIC DNA]</scope>
    <source>
        <strain evidence="13">UoL-UT</strain>
    </source>
</reference>
<keyword evidence="8" id="KW-0677">Repeat</keyword>
<dbReference type="GO" id="GO:0005112">
    <property type="term" value="F:Notch binding"/>
    <property type="evidence" value="ECO:0007669"/>
    <property type="project" value="UniProtKB-ARBA"/>
</dbReference>
<dbReference type="PROSITE" id="PS01159">
    <property type="entry name" value="WW_DOMAIN_1"/>
    <property type="match status" value="3"/>
</dbReference>
<dbReference type="Gene3D" id="2.20.70.10">
    <property type="match status" value="3"/>
</dbReference>
<evidence type="ECO:0000256" key="8">
    <source>
        <dbReference type="ARBA" id="ARBA00022737"/>
    </source>
</evidence>
<dbReference type="InterPro" id="IPR051583">
    <property type="entry name" value="YAP1"/>
</dbReference>
<keyword evidence="7" id="KW-0808">Transferase</keyword>
<dbReference type="InterPro" id="IPR036020">
    <property type="entry name" value="WW_dom_sf"/>
</dbReference>
<dbReference type="GO" id="GO:0061630">
    <property type="term" value="F:ubiquitin protein ligase activity"/>
    <property type="evidence" value="ECO:0007669"/>
    <property type="project" value="UniProtKB-EC"/>
</dbReference>
<feature type="non-terminal residue" evidence="13">
    <location>
        <position position="156"/>
    </location>
</feature>
<evidence type="ECO:0000256" key="4">
    <source>
        <dbReference type="ARBA" id="ARBA00004906"/>
    </source>
</evidence>
<dbReference type="Proteomes" id="UP000288716">
    <property type="component" value="Unassembled WGS sequence"/>
</dbReference>
<dbReference type="EC" id="2.3.2.26" evidence="5"/>
<comment type="subcellular location">
    <subcellularLocation>
        <location evidence="3">Cytoplasm</location>
    </subcellularLocation>
    <subcellularLocation>
        <location evidence="2">Nucleus</location>
    </subcellularLocation>
</comment>
<evidence type="ECO:0000313" key="13">
    <source>
        <dbReference type="EMBL" id="RWS18569.1"/>
    </source>
</evidence>
<keyword evidence="6" id="KW-0963">Cytoplasm</keyword>
<evidence type="ECO:0000256" key="1">
    <source>
        <dbReference type="ARBA" id="ARBA00000885"/>
    </source>
</evidence>
<dbReference type="PANTHER" id="PTHR17616">
    <property type="entry name" value="YES-ASSOCIATED PROTEIN YAP1 FAMILY MEMBER"/>
    <property type="match status" value="1"/>
</dbReference>
<dbReference type="Pfam" id="PF00397">
    <property type="entry name" value="WW"/>
    <property type="match status" value="3"/>
</dbReference>
<dbReference type="GO" id="GO:0005634">
    <property type="term" value="C:nucleus"/>
    <property type="evidence" value="ECO:0007669"/>
    <property type="project" value="UniProtKB-SubCell"/>
</dbReference>
<evidence type="ECO:0000256" key="9">
    <source>
        <dbReference type="ARBA" id="ARBA00022786"/>
    </source>
</evidence>
<dbReference type="GO" id="GO:0035329">
    <property type="term" value="P:hippo signaling"/>
    <property type="evidence" value="ECO:0007669"/>
    <property type="project" value="TreeGrafter"/>
</dbReference>
<evidence type="ECO:0000259" key="12">
    <source>
        <dbReference type="PROSITE" id="PS50020"/>
    </source>
</evidence>
<protein>
    <recommendedName>
        <fullName evidence="5">HECT-type E3 ubiquitin transferase</fullName>
        <ecNumber evidence="5">2.3.2.26</ecNumber>
    </recommendedName>
</protein>
<dbReference type="OrthoDB" id="2020426at2759"/>
<sequence>MSAEEDLPQGWEVRVDQYGRKYYVDHVTRSTTWEKPQPLPSGWEMRKDSRGRVYYVDHNTRTTTWQRPTSDTLRQFDQWQQTQGQVMQQCEQRFLFPSSCSDEHPLPDGWEKRVDPSGRAYFVNHKNKTTQWEDPRTQGKELATCSAATATAQVAN</sequence>
<comment type="pathway">
    <text evidence="4">Protein modification; protein ubiquitination.</text>
</comment>
<comment type="catalytic activity">
    <reaction evidence="1">
        <text>S-ubiquitinyl-[E2 ubiquitin-conjugating enzyme]-L-cysteine + [acceptor protein]-L-lysine = [E2 ubiquitin-conjugating enzyme]-L-cysteine + N(6)-ubiquitinyl-[acceptor protein]-L-lysine.</text>
        <dbReference type="EC" id="2.3.2.26"/>
    </reaction>
</comment>
<dbReference type="EMBL" id="NCKV01037757">
    <property type="protein sequence ID" value="RWS18569.1"/>
    <property type="molecule type" value="Genomic_DNA"/>
</dbReference>
<dbReference type="GO" id="GO:0007219">
    <property type="term" value="P:Notch signaling pathway"/>
    <property type="evidence" value="ECO:0007669"/>
    <property type="project" value="UniProtKB-KW"/>
</dbReference>
<keyword evidence="13" id="KW-0436">Ligase</keyword>
<dbReference type="PROSITE" id="PS50020">
    <property type="entry name" value="WW_DOMAIN_2"/>
    <property type="match status" value="3"/>
</dbReference>
<feature type="domain" description="WW" evidence="12">
    <location>
        <begin position="5"/>
        <end position="38"/>
    </location>
</feature>
<dbReference type="GO" id="GO:0045746">
    <property type="term" value="P:negative regulation of Notch signaling pathway"/>
    <property type="evidence" value="ECO:0007669"/>
    <property type="project" value="UniProtKB-ARBA"/>
</dbReference>
<comment type="caution">
    <text evidence="13">The sequence shown here is derived from an EMBL/GenBank/DDBJ whole genome shotgun (WGS) entry which is preliminary data.</text>
</comment>
<dbReference type="SUPFAM" id="SSF51045">
    <property type="entry name" value="WW domain"/>
    <property type="match status" value="3"/>
</dbReference>
<dbReference type="SMART" id="SM00456">
    <property type="entry name" value="WW"/>
    <property type="match status" value="3"/>
</dbReference>
<evidence type="ECO:0000256" key="6">
    <source>
        <dbReference type="ARBA" id="ARBA00022490"/>
    </source>
</evidence>
<evidence type="ECO:0000256" key="5">
    <source>
        <dbReference type="ARBA" id="ARBA00012485"/>
    </source>
</evidence>